<dbReference type="Proteomes" id="UP000887023">
    <property type="component" value="Chromosome"/>
</dbReference>
<dbReference type="RefSeq" id="WP_066473410.1">
    <property type="nucleotide sequence ID" value="NZ_CBCRUZ010000006.1"/>
</dbReference>
<dbReference type="PANTHER" id="PTHR39428">
    <property type="entry name" value="F420H(2)-DEPENDENT QUINONE REDUCTASE RV1261C"/>
    <property type="match status" value="1"/>
</dbReference>
<proteinExistence type="inferred from homology"/>
<protein>
    <submittedName>
        <fullName evidence="3">Nitroreductase family deazaflavin-dependent oxidoreductase</fullName>
    </submittedName>
</protein>
<keyword evidence="4" id="KW-1185">Reference proteome</keyword>
<evidence type="ECO:0000313" key="3">
    <source>
        <dbReference type="EMBL" id="QXQ13870.1"/>
    </source>
</evidence>
<sequence>MSDFNSAIIDEFRANAGQVGGPFAGGDLLLLHTIGARSGAERINPLAYATDDGDLIIAASRAGSDQNPDWYHNLAAHPDITVEVGNDTYPVTATAITGGPERDRLYGLLVAKMPGFAEYETKTSRVIPVIRLRRTAA</sequence>
<dbReference type="Gene3D" id="2.30.110.10">
    <property type="entry name" value="Electron Transport, Fmn-binding Protein, Chain A"/>
    <property type="match status" value="1"/>
</dbReference>
<dbReference type="SUPFAM" id="SSF50475">
    <property type="entry name" value="FMN-binding split barrel"/>
    <property type="match status" value="1"/>
</dbReference>
<comment type="similarity">
    <text evidence="1">Belongs to the F420H(2)-dependent quinone reductase family.</text>
</comment>
<accession>A0ABX8S7P9</accession>
<name>A0ABX8S7P9_9ACTN</name>
<dbReference type="Pfam" id="PF04075">
    <property type="entry name" value="F420H2_quin_red"/>
    <property type="match status" value="1"/>
</dbReference>
<dbReference type="InterPro" id="IPR012349">
    <property type="entry name" value="Split_barrel_FMN-bd"/>
</dbReference>
<reference evidence="3" key="1">
    <citation type="submission" date="2021-07" db="EMBL/GenBank/DDBJ databases">
        <title>Candidatus Kaistella beijingensis sp. nov. isolated from a municipal wastewater treatment plant is involved in sludge foaming.</title>
        <authorList>
            <person name="Song Y."/>
            <person name="Liu S.-J."/>
        </authorList>
    </citation>
    <scope>NUCLEOTIDE SEQUENCE</scope>
    <source>
        <strain evidence="3">DSM 43998</strain>
    </source>
</reference>
<dbReference type="EMBL" id="CP079105">
    <property type="protein sequence ID" value="QXQ13870.1"/>
    <property type="molecule type" value="Genomic_DNA"/>
</dbReference>
<dbReference type="InterPro" id="IPR004378">
    <property type="entry name" value="F420H2_quin_Rdtase"/>
</dbReference>
<evidence type="ECO:0000256" key="1">
    <source>
        <dbReference type="ARBA" id="ARBA00008710"/>
    </source>
</evidence>
<evidence type="ECO:0000313" key="4">
    <source>
        <dbReference type="Proteomes" id="UP000887023"/>
    </source>
</evidence>
<comment type="catalytic activity">
    <reaction evidence="2">
        <text>oxidized coenzyme F420-(gamma-L-Glu)(n) + a quinol + H(+) = reduced coenzyme F420-(gamma-L-Glu)(n) + a quinone</text>
        <dbReference type="Rhea" id="RHEA:39663"/>
        <dbReference type="Rhea" id="RHEA-COMP:12939"/>
        <dbReference type="Rhea" id="RHEA-COMP:14378"/>
        <dbReference type="ChEBI" id="CHEBI:15378"/>
        <dbReference type="ChEBI" id="CHEBI:24646"/>
        <dbReference type="ChEBI" id="CHEBI:132124"/>
        <dbReference type="ChEBI" id="CHEBI:133980"/>
        <dbReference type="ChEBI" id="CHEBI:139511"/>
    </reaction>
</comment>
<organism evidence="3 4">
    <name type="scientific">Skermania pinensis</name>
    <dbReference type="NCBI Taxonomy" id="39122"/>
    <lineage>
        <taxon>Bacteria</taxon>
        <taxon>Bacillati</taxon>
        <taxon>Actinomycetota</taxon>
        <taxon>Actinomycetes</taxon>
        <taxon>Mycobacteriales</taxon>
        <taxon>Gordoniaceae</taxon>
        <taxon>Skermania</taxon>
    </lineage>
</organism>
<dbReference type="NCBIfam" id="TIGR00026">
    <property type="entry name" value="hi_GC_TIGR00026"/>
    <property type="match status" value="1"/>
</dbReference>
<dbReference type="PANTHER" id="PTHR39428:SF1">
    <property type="entry name" value="F420H(2)-DEPENDENT QUINONE REDUCTASE RV1261C"/>
    <property type="match status" value="1"/>
</dbReference>
<gene>
    <name evidence="3" type="ORF">KV203_19205</name>
</gene>
<evidence type="ECO:0000256" key="2">
    <source>
        <dbReference type="ARBA" id="ARBA00049106"/>
    </source>
</evidence>